<dbReference type="InterPro" id="IPR000639">
    <property type="entry name" value="Epox_hydrolase-like"/>
</dbReference>
<dbReference type="Pfam" id="PF06441">
    <property type="entry name" value="EHN"/>
    <property type="match status" value="1"/>
</dbReference>
<keyword evidence="6" id="KW-1185">Reference proteome</keyword>
<accession>A0AAD6CTG4</accession>
<feature type="domain" description="Epoxide hydrolase N-terminal" evidence="4">
    <location>
        <begin position="17"/>
        <end position="124"/>
    </location>
</feature>
<organism evidence="5 6">
    <name type="scientific">Penicillium frequentans</name>
    <dbReference type="NCBI Taxonomy" id="3151616"/>
    <lineage>
        <taxon>Eukaryota</taxon>
        <taxon>Fungi</taxon>
        <taxon>Dikarya</taxon>
        <taxon>Ascomycota</taxon>
        <taxon>Pezizomycotina</taxon>
        <taxon>Eurotiomycetes</taxon>
        <taxon>Eurotiomycetidae</taxon>
        <taxon>Eurotiales</taxon>
        <taxon>Aspergillaceae</taxon>
        <taxon>Penicillium</taxon>
    </lineage>
</organism>
<evidence type="ECO:0000256" key="3">
    <source>
        <dbReference type="PIRSR" id="PIRSR001112-1"/>
    </source>
</evidence>
<feature type="active site" description="Proton acceptor" evidence="3">
    <location>
        <position position="370"/>
    </location>
</feature>
<comment type="similarity">
    <text evidence="1">Belongs to the peptidase S33 family.</text>
</comment>
<feature type="active site" description="Proton donor" evidence="3">
    <location>
        <position position="313"/>
    </location>
</feature>
<dbReference type="InterPro" id="IPR016292">
    <property type="entry name" value="Epoxide_hydrolase"/>
</dbReference>
<dbReference type="InterPro" id="IPR010497">
    <property type="entry name" value="Epoxide_hydro_N"/>
</dbReference>
<dbReference type="GO" id="GO:0004301">
    <property type="term" value="F:epoxide hydrolase activity"/>
    <property type="evidence" value="ECO:0007669"/>
    <property type="project" value="TreeGrafter"/>
</dbReference>
<gene>
    <name evidence="5" type="ORF">N7494_007938</name>
</gene>
<dbReference type="PIRSF" id="PIRSF001112">
    <property type="entry name" value="Epoxide_hydrolase"/>
    <property type="match status" value="1"/>
</dbReference>
<sequence>MSRPFGTLPSSAKVSPTPFTVSIPKIQLDELKTLIELSKLAPHTYENSQIDAKYGVTTDWLVAMKDQWLRSYKWKTSEDRINSFPQWTTEIEGLVIHFVGLFSEKKDAIPILLCHGWPGSFLEFLPMLELFQKEYTPSTLPYHLIVPSLPGYTFSSGPPLDRNFGTRDIARVLDQLMKNIGFESGYVAQGGDIGSRIARELAVDYESCKAVHLNVCFMGRPVGITDDHLNDKEKLGIQRFDNFKTLGCGYMTEHGTRPSTIGHVLSASPIALLAWIGEKFLEWVDEPLSPEHILESITLYWLTETFPRSIYTYRQNFPPVPIPAPNDPRWYIKKPFGFSSFPQELAPLPRSWIETSGNLVYWGEHAKGGHFAAIEQPEALKTDLVKFVDQVWPGITSTK</sequence>
<dbReference type="EMBL" id="JAQIZZ010000006">
    <property type="protein sequence ID" value="KAJ5538459.1"/>
    <property type="molecule type" value="Genomic_DNA"/>
</dbReference>
<evidence type="ECO:0000259" key="4">
    <source>
        <dbReference type="Pfam" id="PF06441"/>
    </source>
</evidence>
<evidence type="ECO:0000256" key="1">
    <source>
        <dbReference type="ARBA" id="ARBA00010088"/>
    </source>
</evidence>
<dbReference type="GO" id="GO:0017000">
    <property type="term" value="P:antibiotic biosynthetic process"/>
    <property type="evidence" value="ECO:0007669"/>
    <property type="project" value="UniProtKB-ARBA"/>
</dbReference>
<name>A0AAD6CTG4_9EURO</name>
<protein>
    <recommendedName>
        <fullName evidence="4">Epoxide hydrolase N-terminal domain-containing protein</fullName>
    </recommendedName>
</protein>
<dbReference type="PANTHER" id="PTHR21661:SF39">
    <property type="entry name" value="HYDROLASE, PUTATIVE (AFU_ORTHOLOGUE AFUA_3G08960)-RELATED"/>
    <property type="match status" value="1"/>
</dbReference>
<feature type="active site" description="Nucleophile" evidence="3">
    <location>
        <position position="192"/>
    </location>
</feature>
<dbReference type="GO" id="GO:0097176">
    <property type="term" value="P:epoxide metabolic process"/>
    <property type="evidence" value="ECO:0007669"/>
    <property type="project" value="TreeGrafter"/>
</dbReference>
<dbReference type="InterPro" id="IPR029058">
    <property type="entry name" value="AB_hydrolase_fold"/>
</dbReference>
<evidence type="ECO:0000313" key="5">
    <source>
        <dbReference type="EMBL" id="KAJ5538459.1"/>
    </source>
</evidence>
<evidence type="ECO:0000256" key="2">
    <source>
        <dbReference type="ARBA" id="ARBA00022801"/>
    </source>
</evidence>
<keyword evidence="2" id="KW-0378">Hydrolase</keyword>
<proteinExistence type="inferred from homology"/>
<dbReference type="Gene3D" id="3.40.50.1820">
    <property type="entry name" value="alpha/beta hydrolase"/>
    <property type="match status" value="1"/>
</dbReference>
<evidence type="ECO:0000313" key="6">
    <source>
        <dbReference type="Proteomes" id="UP001220324"/>
    </source>
</evidence>
<dbReference type="SUPFAM" id="SSF53474">
    <property type="entry name" value="alpha/beta-Hydrolases"/>
    <property type="match status" value="1"/>
</dbReference>
<dbReference type="AlphaFoldDB" id="A0AAD6CTG4"/>
<dbReference type="Proteomes" id="UP001220324">
    <property type="component" value="Unassembled WGS sequence"/>
</dbReference>
<comment type="caution">
    <text evidence="5">The sequence shown here is derived from an EMBL/GenBank/DDBJ whole genome shotgun (WGS) entry which is preliminary data.</text>
</comment>
<dbReference type="PRINTS" id="PR00412">
    <property type="entry name" value="EPOXHYDRLASE"/>
</dbReference>
<dbReference type="PANTHER" id="PTHR21661">
    <property type="entry name" value="EPOXIDE HYDROLASE 1-RELATED"/>
    <property type="match status" value="1"/>
</dbReference>
<dbReference type="GO" id="GO:0072330">
    <property type="term" value="P:monocarboxylic acid biosynthetic process"/>
    <property type="evidence" value="ECO:0007669"/>
    <property type="project" value="UniProtKB-ARBA"/>
</dbReference>
<reference evidence="5 6" key="1">
    <citation type="journal article" date="2023" name="IMA Fungus">
        <title>Comparative genomic study of the Penicillium genus elucidates a diverse pangenome and 15 lateral gene transfer events.</title>
        <authorList>
            <person name="Petersen C."/>
            <person name="Sorensen T."/>
            <person name="Nielsen M.R."/>
            <person name="Sondergaard T.E."/>
            <person name="Sorensen J.L."/>
            <person name="Fitzpatrick D.A."/>
            <person name="Frisvad J.C."/>
            <person name="Nielsen K.L."/>
        </authorList>
    </citation>
    <scope>NUCLEOTIDE SEQUENCE [LARGE SCALE GENOMIC DNA]</scope>
    <source>
        <strain evidence="5 6">IBT 35679</strain>
    </source>
</reference>